<dbReference type="Gene3D" id="1.25.40.390">
    <property type="match status" value="1"/>
</dbReference>
<dbReference type="InterPro" id="IPR011990">
    <property type="entry name" value="TPR-like_helical_dom_sf"/>
</dbReference>
<protein>
    <submittedName>
        <fullName evidence="3">RagB/SusD family nutrient uptake outer membrane protein</fullName>
    </submittedName>
</protein>
<reference evidence="3 4" key="1">
    <citation type="submission" date="2018-08" db="EMBL/GenBank/DDBJ databases">
        <title>A genome reference for cultivated species of the human gut microbiota.</title>
        <authorList>
            <person name="Zou Y."/>
            <person name="Xue W."/>
            <person name="Luo G."/>
        </authorList>
    </citation>
    <scope>NUCLEOTIDE SEQUENCE [LARGE SCALE GENOMIC DNA]</scope>
    <source>
        <strain evidence="3 4">TF03-6</strain>
    </source>
</reference>
<organism evidence="3 4">
    <name type="scientific">Bacteroides stercoris</name>
    <dbReference type="NCBI Taxonomy" id="46506"/>
    <lineage>
        <taxon>Bacteria</taxon>
        <taxon>Pseudomonadati</taxon>
        <taxon>Bacteroidota</taxon>
        <taxon>Bacteroidia</taxon>
        <taxon>Bacteroidales</taxon>
        <taxon>Bacteroidaceae</taxon>
        <taxon>Bacteroides</taxon>
    </lineage>
</organism>
<dbReference type="SUPFAM" id="SSF48452">
    <property type="entry name" value="TPR-like"/>
    <property type="match status" value="1"/>
</dbReference>
<dbReference type="RefSeq" id="WP_117742669.1">
    <property type="nucleotide sequence ID" value="NZ_QSSV01000047.1"/>
</dbReference>
<keyword evidence="1" id="KW-0732">Signal</keyword>
<dbReference type="GO" id="GO:0009279">
    <property type="term" value="C:cell outer membrane"/>
    <property type="evidence" value="ECO:0007669"/>
    <property type="project" value="UniProtKB-SubCell"/>
</dbReference>
<dbReference type="EMBL" id="QSSV01000047">
    <property type="protein sequence ID" value="RGM08186.1"/>
    <property type="molecule type" value="Genomic_DNA"/>
</dbReference>
<comment type="caution">
    <text evidence="3">The sequence shown here is derived from an EMBL/GenBank/DDBJ whole genome shotgun (WGS) entry which is preliminary data.</text>
</comment>
<accession>A0A3E4UFR3</accession>
<evidence type="ECO:0000313" key="3">
    <source>
        <dbReference type="EMBL" id="RGM08186.1"/>
    </source>
</evidence>
<dbReference type="InterPro" id="IPR033985">
    <property type="entry name" value="SusD-like_N"/>
</dbReference>
<feature type="signal peptide" evidence="1">
    <location>
        <begin position="1"/>
        <end position="18"/>
    </location>
</feature>
<dbReference type="Pfam" id="PF14322">
    <property type="entry name" value="SusD-like_3"/>
    <property type="match status" value="1"/>
</dbReference>
<evidence type="ECO:0000313" key="4">
    <source>
        <dbReference type="Proteomes" id="UP000261223"/>
    </source>
</evidence>
<dbReference type="PROSITE" id="PS51257">
    <property type="entry name" value="PROKAR_LIPOPROTEIN"/>
    <property type="match status" value="1"/>
</dbReference>
<feature type="chain" id="PRO_5017751791" evidence="1">
    <location>
        <begin position="19"/>
        <end position="555"/>
    </location>
</feature>
<name>A0A3E4UFR3_BACSE</name>
<sequence>MKKIILNFAIVVSGLFTATSCIEEINPQTDYASKDQTADAPNAYQNFVDGITSSMIGQVLYNANYPYDFGYPTFFQIRDVMGQDVVIDDAGHWYQTWYTCSTSLGPRYAVAQFPWTIYYGWIKNCNTVLSLAGENPSEEHKIGAGIALAMRAMYYMDMARMFANKTYGLDKNAETVPIITEQNALADLTNNPRATNEKMWNFIISDLDKAEEYLDGYTRTDITTPDKSVVYGLKARAYQVMEDWVNAERYAKLAQEGYSMMSREEYLSRETGFNTPNSSWMFGLQFKSTDPVITNNDADGSWGSFMYLEVNGSKCGYASSYGYQFSIDRHLYETIPATDFRKKCFIDFKLDNLESPNEIIEALKEYSDYPEDVYSSGYDGVGPKTVGGFSLKFRAAGGPEGHSNQYIGFLGAVPLMRIEEMKLIEIEAAGMQNESRGIQLLTDFAKTRDAEYVYGKHNDSYYNYETSAFQNEVWWQRRVELWGEGFATFDIKRLNKGIIRSYANTNHIETFRWNVQTPPDWMNLCIVETETNYNPACTNNPTPIAPTSDSSEYQW</sequence>
<evidence type="ECO:0000256" key="1">
    <source>
        <dbReference type="SAM" id="SignalP"/>
    </source>
</evidence>
<dbReference type="AlphaFoldDB" id="A0A3E4UFR3"/>
<proteinExistence type="predicted"/>
<gene>
    <name evidence="3" type="ORF">DXC34_18350</name>
</gene>
<dbReference type="Proteomes" id="UP000261223">
    <property type="component" value="Unassembled WGS sequence"/>
</dbReference>
<evidence type="ECO:0000259" key="2">
    <source>
        <dbReference type="Pfam" id="PF14322"/>
    </source>
</evidence>
<feature type="domain" description="SusD-like N-terminal" evidence="2">
    <location>
        <begin position="112"/>
        <end position="238"/>
    </location>
</feature>